<name>A0AAW2LK64_9LAMI</name>
<gene>
    <name evidence="1" type="ORF">Sangu_2071500</name>
</gene>
<protein>
    <submittedName>
        <fullName evidence="1">Uncharacterized protein</fullName>
    </submittedName>
</protein>
<organism evidence="1">
    <name type="scientific">Sesamum angustifolium</name>
    <dbReference type="NCBI Taxonomy" id="2727405"/>
    <lineage>
        <taxon>Eukaryota</taxon>
        <taxon>Viridiplantae</taxon>
        <taxon>Streptophyta</taxon>
        <taxon>Embryophyta</taxon>
        <taxon>Tracheophyta</taxon>
        <taxon>Spermatophyta</taxon>
        <taxon>Magnoliopsida</taxon>
        <taxon>eudicotyledons</taxon>
        <taxon>Gunneridae</taxon>
        <taxon>Pentapetalae</taxon>
        <taxon>asterids</taxon>
        <taxon>lamiids</taxon>
        <taxon>Lamiales</taxon>
        <taxon>Pedaliaceae</taxon>
        <taxon>Sesamum</taxon>
    </lineage>
</organism>
<comment type="caution">
    <text evidence="1">The sequence shown here is derived from an EMBL/GenBank/DDBJ whole genome shotgun (WGS) entry which is preliminary data.</text>
</comment>
<dbReference type="AlphaFoldDB" id="A0AAW2LK64"/>
<sequence length="75" mass="8700">MYWFCGGFYWDQASLLRVIGVVQLGIITLRPYIPRLLRTLQTLELSEMEIQMILKLRRRPRVPPTQVLGDGGRGL</sequence>
<accession>A0AAW2LK64</accession>
<proteinExistence type="predicted"/>
<reference evidence="1" key="1">
    <citation type="submission" date="2020-06" db="EMBL/GenBank/DDBJ databases">
        <authorList>
            <person name="Li T."/>
            <person name="Hu X."/>
            <person name="Zhang T."/>
            <person name="Song X."/>
            <person name="Zhang H."/>
            <person name="Dai N."/>
            <person name="Sheng W."/>
            <person name="Hou X."/>
            <person name="Wei L."/>
        </authorList>
    </citation>
    <scope>NUCLEOTIDE SEQUENCE</scope>
    <source>
        <strain evidence="1">G01</strain>
        <tissue evidence="1">Leaf</tissue>
    </source>
</reference>
<reference evidence="1" key="2">
    <citation type="journal article" date="2024" name="Plant">
        <title>Genomic evolution and insights into agronomic trait innovations of Sesamum species.</title>
        <authorList>
            <person name="Miao H."/>
            <person name="Wang L."/>
            <person name="Qu L."/>
            <person name="Liu H."/>
            <person name="Sun Y."/>
            <person name="Le M."/>
            <person name="Wang Q."/>
            <person name="Wei S."/>
            <person name="Zheng Y."/>
            <person name="Lin W."/>
            <person name="Duan Y."/>
            <person name="Cao H."/>
            <person name="Xiong S."/>
            <person name="Wang X."/>
            <person name="Wei L."/>
            <person name="Li C."/>
            <person name="Ma Q."/>
            <person name="Ju M."/>
            <person name="Zhao R."/>
            <person name="Li G."/>
            <person name="Mu C."/>
            <person name="Tian Q."/>
            <person name="Mei H."/>
            <person name="Zhang T."/>
            <person name="Gao T."/>
            <person name="Zhang H."/>
        </authorList>
    </citation>
    <scope>NUCLEOTIDE SEQUENCE</scope>
    <source>
        <strain evidence="1">G01</strain>
    </source>
</reference>
<evidence type="ECO:0000313" key="1">
    <source>
        <dbReference type="EMBL" id="KAL0319153.1"/>
    </source>
</evidence>
<dbReference type="EMBL" id="JACGWK010000013">
    <property type="protein sequence ID" value="KAL0319153.1"/>
    <property type="molecule type" value="Genomic_DNA"/>
</dbReference>